<accession>A0ABU8S2Q5</accession>
<keyword evidence="13" id="KW-0732">Signal</keyword>
<dbReference type="InterPro" id="IPR012910">
    <property type="entry name" value="Plug_dom"/>
</dbReference>
<keyword evidence="5 11" id="KW-0812">Transmembrane</keyword>
<dbReference type="InterPro" id="IPR000531">
    <property type="entry name" value="Beta-barrel_TonB"/>
</dbReference>
<keyword evidence="7" id="KW-0406">Ion transport</keyword>
<keyword evidence="17" id="KW-1185">Reference proteome</keyword>
<dbReference type="SUPFAM" id="SSF56935">
    <property type="entry name" value="Porins"/>
    <property type="match status" value="1"/>
</dbReference>
<evidence type="ECO:0000256" key="13">
    <source>
        <dbReference type="SAM" id="SignalP"/>
    </source>
</evidence>
<evidence type="ECO:0000256" key="4">
    <source>
        <dbReference type="ARBA" id="ARBA00022496"/>
    </source>
</evidence>
<evidence type="ECO:0000256" key="7">
    <source>
        <dbReference type="ARBA" id="ARBA00023065"/>
    </source>
</evidence>
<evidence type="ECO:0000256" key="2">
    <source>
        <dbReference type="ARBA" id="ARBA00022448"/>
    </source>
</evidence>
<organism evidence="16 17">
    <name type="scientific">Novosphingobium anseongense</name>
    <dbReference type="NCBI Taxonomy" id="3133436"/>
    <lineage>
        <taxon>Bacteria</taxon>
        <taxon>Pseudomonadati</taxon>
        <taxon>Pseudomonadota</taxon>
        <taxon>Alphaproteobacteria</taxon>
        <taxon>Sphingomonadales</taxon>
        <taxon>Sphingomonadaceae</taxon>
        <taxon>Novosphingobium</taxon>
    </lineage>
</organism>
<keyword evidence="4" id="KW-0410">Iron transport</keyword>
<dbReference type="PANTHER" id="PTHR32552">
    <property type="entry name" value="FERRICHROME IRON RECEPTOR-RELATED"/>
    <property type="match status" value="1"/>
</dbReference>
<dbReference type="Pfam" id="PF00593">
    <property type="entry name" value="TonB_dep_Rec_b-barrel"/>
    <property type="match status" value="1"/>
</dbReference>
<comment type="subcellular location">
    <subcellularLocation>
        <location evidence="1 11">Cell outer membrane</location>
        <topology evidence="1 11">Multi-pass membrane protein</topology>
    </subcellularLocation>
</comment>
<evidence type="ECO:0000256" key="6">
    <source>
        <dbReference type="ARBA" id="ARBA00023004"/>
    </source>
</evidence>
<comment type="caution">
    <text evidence="16">The sequence shown here is derived from an EMBL/GenBank/DDBJ whole genome shotgun (WGS) entry which is preliminary data.</text>
</comment>
<evidence type="ECO:0000313" key="16">
    <source>
        <dbReference type="EMBL" id="MEJ5979508.1"/>
    </source>
</evidence>
<evidence type="ECO:0000259" key="15">
    <source>
        <dbReference type="Pfam" id="PF07715"/>
    </source>
</evidence>
<keyword evidence="3 11" id="KW-1134">Transmembrane beta strand</keyword>
<dbReference type="InterPro" id="IPR039426">
    <property type="entry name" value="TonB-dep_rcpt-like"/>
</dbReference>
<gene>
    <name evidence="16" type="ORF">WG901_22835</name>
</gene>
<evidence type="ECO:0000256" key="11">
    <source>
        <dbReference type="PROSITE-ProRule" id="PRU01360"/>
    </source>
</evidence>
<evidence type="ECO:0000256" key="1">
    <source>
        <dbReference type="ARBA" id="ARBA00004571"/>
    </source>
</evidence>
<evidence type="ECO:0000256" key="9">
    <source>
        <dbReference type="ARBA" id="ARBA00023136"/>
    </source>
</evidence>
<feature type="signal peptide" evidence="13">
    <location>
        <begin position="1"/>
        <end position="25"/>
    </location>
</feature>
<evidence type="ECO:0000256" key="8">
    <source>
        <dbReference type="ARBA" id="ARBA00023077"/>
    </source>
</evidence>
<feature type="domain" description="TonB-dependent receptor plug" evidence="15">
    <location>
        <begin position="49"/>
        <end position="162"/>
    </location>
</feature>
<keyword evidence="6" id="KW-0408">Iron</keyword>
<reference evidence="16 17" key="1">
    <citation type="submission" date="2024-03" db="EMBL/GenBank/DDBJ databases">
        <authorList>
            <person name="Jo J.-H."/>
        </authorList>
    </citation>
    <scope>NUCLEOTIDE SEQUENCE [LARGE SCALE GENOMIC DNA]</scope>
    <source>
        <strain evidence="16 17">PS1R-30</strain>
    </source>
</reference>
<protein>
    <submittedName>
        <fullName evidence="16">TonB-dependent receptor</fullName>
    </submittedName>
</protein>
<feature type="domain" description="TonB-dependent receptor-like beta-barrel" evidence="14">
    <location>
        <begin position="256"/>
        <end position="774"/>
    </location>
</feature>
<dbReference type="PANTHER" id="PTHR32552:SF81">
    <property type="entry name" value="TONB-DEPENDENT OUTER MEMBRANE RECEPTOR"/>
    <property type="match status" value="1"/>
</dbReference>
<sequence length="813" mass="88294">MNSTTKFSLLLASALPALMATPSYAQNAETDASEDGAIIVTARRVEERLQDVPISITVFSQQQLDNRNITTASDLGTYTPSLTSNSRFGPDKSSFTIRGFNQDSNTSPTVGVYFADVVAPRAAAGTPSGNGAGPGSFFDLQNIQVLKGPQGTLFGRNTTGGAILLVPKKPTADFEGYVEGSVGNYDLIRGQAVINIPLADTFRVRLGVDRQKRDGYLHNRSGVGPDRYADSNYLALRLSVVGELTPDLENYTIATYTRSNTNGFSYKLASCQRNPALRTGRAALTAPLACTQIDRQAARGDGYYDIESPAPDPLNFLEQWQVINTTTWRVNDALTVKNIASYSEFRERVRYSIGGEFFIPATGPSAGRGVSATILNNAPNQETAAQSTFTNELQLQGQHGNLTWQTGAYYEQSEPLSTGNTSYSQSFIECSDVFTLQCVNSIPGLSGVSLVYNKVAFRNIGFYGQGTYKFSDKFAVTAGLRYTIDRTTGSGRRIQVTFPTANTPRGVCANPALPVGAPGSVTLEPARCELGGFVQESKRPTWLIDAEYKPSEDILLYAKYTRGYRQGGLNPSIIGLETWNPEKVDTYELGAKTSFNGRDFSGFVNLAGFYNNFTDQQLTTTAVGRVPGIAGTQVVINAGKSRLWGIEADGSMTPFRSLQLDVGYAYLNTKLQEFVLPPLPANSPYSAPIPLTVGNDLPLSPHHRITGTLTYTLPLDESIGRLSIGATYTYTSRQIASDSSPLGLLPKQELVNLNLNWASVAGLPLDASFFVTNLTKEKFYLNVTNNFASGGYEAIAPNQPRMYGIRLRYRFGM</sequence>
<feature type="chain" id="PRO_5045294231" evidence="13">
    <location>
        <begin position="26"/>
        <end position="813"/>
    </location>
</feature>
<dbReference type="Pfam" id="PF07715">
    <property type="entry name" value="Plug"/>
    <property type="match status" value="1"/>
</dbReference>
<keyword evidence="8 12" id="KW-0798">TonB box</keyword>
<evidence type="ECO:0000256" key="5">
    <source>
        <dbReference type="ARBA" id="ARBA00022692"/>
    </source>
</evidence>
<proteinExistence type="inferred from homology"/>
<evidence type="ECO:0000256" key="12">
    <source>
        <dbReference type="RuleBase" id="RU003357"/>
    </source>
</evidence>
<evidence type="ECO:0000259" key="14">
    <source>
        <dbReference type="Pfam" id="PF00593"/>
    </source>
</evidence>
<keyword evidence="16" id="KW-0675">Receptor</keyword>
<keyword evidence="9 11" id="KW-0472">Membrane</keyword>
<dbReference type="InterPro" id="IPR036942">
    <property type="entry name" value="Beta-barrel_TonB_sf"/>
</dbReference>
<dbReference type="Proteomes" id="UP001361239">
    <property type="component" value="Unassembled WGS sequence"/>
</dbReference>
<dbReference type="PROSITE" id="PS52016">
    <property type="entry name" value="TONB_DEPENDENT_REC_3"/>
    <property type="match status" value="1"/>
</dbReference>
<evidence type="ECO:0000256" key="3">
    <source>
        <dbReference type="ARBA" id="ARBA00022452"/>
    </source>
</evidence>
<keyword evidence="2 11" id="KW-0813">Transport</keyword>
<dbReference type="Gene3D" id="2.40.170.20">
    <property type="entry name" value="TonB-dependent receptor, beta-barrel domain"/>
    <property type="match status" value="1"/>
</dbReference>
<keyword evidence="10 11" id="KW-0998">Cell outer membrane</keyword>
<evidence type="ECO:0000256" key="10">
    <source>
        <dbReference type="ARBA" id="ARBA00023237"/>
    </source>
</evidence>
<comment type="similarity">
    <text evidence="11 12">Belongs to the TonB-dependent receptor family.</text>
</comment>
<dbReference type="EMBL" id="JBBHJZ010000009">
    <property type="protein sequence ID" value="MEJ5979508.1"/>
    <property type="molecule type" value="Genomic_DNA"/>
</dbReference>
<evidence type="ECO:0000313" key="17">
    <source>
        <dbReference type="Proteomes" id="UP001361239"/>
    </source>
</evidence>
<name>A0ABU8S2Q5_9SPHN</name>
<dbReference type="RefSeq" id="WP_339589449.1">
    <property type="nucleotide sequence ID" value="NZ_JBBHJZ010000009.1"/>
</dbReference>